<keyword evidence="2" id="KW-1185">Reference proteome</keyword>
<dbReference type="AlphaFoldDB" id="A0A0J6WX70"/>
<evidence type="ECO:0000313" key="1">
    <source>
        <dbReference type="EMBL" id="KMO86828.1"/>
    </source>
</evidence>
<protein>
    <submittedName>
        <fullName evidence="1">Uncharacterized protein</fullName>
    </submittedName>
</protein>
<comment type="caution">
    <text evidence="1">The sequence shown here is derived from an EMBL/GenBank/DDBJ whole genome shotgun (WGS) entry which is preliminary data.</text>
</comment>
<dbReference type="STRING" id="39029.BSR42_03710"/>
<dbReference type="Pfam" id="PF19991">
    <property type="entry name" value="HMA_2"/>
    <property type="match status" value="1"/>
</dbReference>
<organism evidence="1 2">
    <name type="scientific">Megasphaera cerevisiae DSM 20462</name>
    <dbReference type="NCBI Taxonomy" id="1122219"/>
    <lineage>
        <taxon>Bacteria</taxon>
        <taxon>Bacillati</taxon>
        <taxon>Bacillota</taxon>
        <taxon>Negativicutes</taxon>
        <taxon>Veillonellales</taxon>
        <taxon>Veillonellaceae</taxon>
        <taxon>Megasphaera</taxon>
    </lineage>
</organism>
<dbReference type="PATRIC" id="fig|1122219.3.peg.585"/>
<dbReference type="EMBL" id="LEKT01000014">
    <property type="protein sequence ID" value="KMO86828.1"/>
    <property type="molecule type" value="Genomic_DNA"/>
</dbReference>
<reference evidence="1 2" key="1">
    <citation type="submission" date="2015-06" db="EMBL/GenBank/DDBJ databases">
        <title>Draft genome sequence of beer spoilage bacterium Megasphaera cerevisiae type strain 20462.</title>
        <authorList>
            <person name="Kutumbaka K."/>
            <person name="Pasmowitz J."/>
            <person name="Mategko J."/>
            <person name="Reyes D."/>
            <person name="Friedrich A."/>
            <person name="Han S."/>
            <person name="Martens-Habbena W."/>
            <person name="Neal-McKinney J."/>
            <person name="Janagama H.K."/>
            <person name="Nadala C."/>
            <person name="Samadpour M."/>
        </authorList>
    </citation>
    <scope>NUCLEOTIDE SEQUENCE [LARGE SCALE GENOMIC DNA]</scope>
    <source>
        <strain evidence="1 2">DSM 20462</strain>
    </source>
</reference>
<name>A0A0J6WX70_9FIRM</name>
<gene>
    <name evidence="1" type="ORF">AB840_05775</name>
</gene>
<dbReference type="InParanoid" id="A0A0J6WX70"/>
<accession>A0A0J6WX70</accession>
<sequence>MVLSISKWDFIIRTVQISSYIPGRIRLHSKKLIGNAELGRKVYAYVASYTEIDAVDVNIATGSVLIKYRPQLLRSNGELARVEQYIMNHAERRG</sequence>
<proteinExistence type="predicted"/>
<dbReference type="OrthoDB" id="2887217at2"/>
<dbReference type="Proteomes" id="UP000036503">
    <property type="component" value="Unassembled WGS sequence"/>
</dbReference>
<evidence type="ECO:0000313" key="2">
    <source>
        <dbReference type="Proteomes" id="UP000036503"/>
    </source>
</evidence>